<proteinExistence type="predicted"/>
<reference evidence="1" key="1">
    <citation type="journal article" date="2020" name="Nature">
        <title>Giant virus diversity and host interactions through global metagenomics.</title>
        <authorList>
            <person name="Schulz F."/>
            <person name="Roux S."/>
            <person name="Paez-Espino D."/>
            <person name="Jungbluth S."/>
            <person name="Walsh D.A."/>
            <person name="Denef V.J."/>
            <person name="McMahon K.D."/>
            <person name="Konstantinidis K.T."/>
            <person name="Eloe-Fadrosh E.A."/>
            <person name="Kyrpides N.C."/>
            <person name="Woyke T."/>
        </authorList>
    </citation>
    <scope>NUCLEOTIDE SEQUENCE</scope>
    <source>
        <strain evidence="1">GVMAG-S-1029409-49</strain>
    </source>
</reference>
<dbReference type="EMBL" id="MN740609">
    <property type="protein sequence ID" value="QHU35571.1"/>
    <property type="molecule type" value="Genomic_DNA"/>
</dbReference>
<sequence>MSYATIGHDDFLYNRYRERTGEAERIVVRHVTPQVPERAYAESPNTQTVYGSDGAYSIPYYRTQSDPPMCMQGWALTYDNLCVPVEQPLKGLYATDDRKRLLDVASSARSVMEIGNRKVYI</sequence>
<accession>A0A6C0M0P8</accession>
<dbReference type="AlphaFoldDB" id="A0A6C0M0P8"/>
<protein>
    <submittedName>
        <fullName evidence="1">Uncharacterized protein</fullName>
    </submittedName>
</protein>
<evidence type="ECO:0000313" key="1">
    <source>
        <dbReference type="EMBL" id="QHU35571.1"/>
    </source>
</evidence>
<organism evidence="1">
    <name type="scientific">viral metagenome</name>
    <dbReference type="NCBI Taxonomy" id="1070528"/>
    <lineage>
        <taxon>unclassified sequences</taxon>
        <taxon>metagenomes</taxon>
        <taxon>organismal metagenomes</taxon>
    </lineage>
</organism>
<name>A0A6C0M0P8_9ZZZZ</name>